<dbReference type="RefSeq" id="WP_390264716.1">
    <property type="nucleotide sequence ID" value="NZ_JBHUGH010000026.1"/>
</dbReference>
<accession>A0ABW4S8P7</accession>
<keyword evidence="3" id="KW-1185">Reference proteome</keyword>
<evidence type="ECO:0000313" key="2">
    <source>
        <dbReference type="EMBL" id="MFD1913966.1"/>
    </source>
</evidence>
<feature type="domain" description="NmrA-like" evidence="1">
    <location>
        <begin position="14"/>
        <end position="47"/>
    </location>
</feature>
<dbReference type="SUPFAM" id="SSF51735">
    <property type="entry name" value="NAD(P)-binding Rossmann-fold domains"/>
    <property type="match status" value="1"/>
</dbReference>
<dbReference type="InterPro" id="IPR036291">
    <property type="entry name" value="NAD(P)-bd_dom_sf"/>
</dbReference>
<proteinExistence type="predicted"/>
<dbReference type="Pfam" id="PF05368">
    <property type="entry name" value="NmrA"/>
    <property type="match status" value="1"/>
</dbReference>
<sequence>MRSDTYKDDQTRNKGTVLVFGATGKQGGAVAAALRSDGWAVRALIRRHSVYDGRLPCRMSHTARRSLYTDSSGSCLGV</sequence>
<dbReference type="InterPro" id="IPR008030">
    <property type="entry name" value="NmrA-like"/>
</dbReference>
<gene>
    <name evidence="2" type="ORF">ACFSGJ_17300</name>
</gene>
<protein>
    <submittedName>
        <fullName evidence="2">NmrA family NAD(P)-binding protein</fullName>
    </submittedName>
</protein>
<comment type="caution">
    <text evidence="2">The sequence shown here is derived from an EMBL/GenBank/DDBJ whole genome shotgun (WGS) entry which is preliminary data.</text>
</comment>
<name>A0ABW4S8P7_9RHOB</name>
<organism evidence="2 3">
    <name type="scientific">Halodurantibacterium flavum</name>
    <dbReference type="NCBI Taxonomy" id="1382802"/>
    <lineage>
        <taxon>Bacteria</taxon>
        <taxon>Pseudomonadati</taxon>
        <taxon>Pseudomonadota</taxon>
        <taxon>Alphaproteobacteria</taxon>
        <taxon>Rhodobacterales</taxon>
        <taxon>Paracoccaceae</taxon>
        <taxon>Halodurantibacterium</taxon>
    </lineage>
</organism>
<reference evidence="3" key="1">
    <citation type="journal article" date="2019" name="Int. J. Syst. Evol. Microbiol.">
        <title>The Global Catalogue of Microorganisms (GCM) 10K type strain sequencing project: providing services to taxonomists for standard genome sequencing and annotation.</title>
        <authorList>
            <consortium name="The Broad Institute Genomics Platform"/>
            <consortium name="The Broad Institute Genome Sequencing Center for Infectious Disease"/>
            <person name="Wu L."/>
            <person name="Ma J."/>
        </authorList>
    </citation>
    <scope>NUCLEOTIDE SEQUENCE [LARGE SCALE GENOMIC DNA]</scope>
    <source>
        <strain evidence="3">CGMCC 4.7242</strain>
    </source>
</reference>
<evidence type="ECO:0000313" key="3">
    <source>
        <dbReference type="Proteomes" id="UP001597353"/>
    </source>
</evidence>
<dbReference type="Proteomes" id="UP001597353">
    <property type="component" value="Unassembled WGS sequence"/>
</dbReference>
<dbReference type="EMBL" id="JBHUGH010000026">
    <property type="protein sequence ID" value="MFD1913966.1"/>
    <property type="molecule type" value="Genomic_DNA"/>
</dbReference>
<dbReference type="Gene3D" id="3.40.50.720">
    <property type="entry name" value="NAD(P)-binding Rossmann-like Domain"/>
    <property type="match status" value="1"/>
</dbReference>
<evidence type="ECO:0000259" key="1">
    <source>
        <dbReference type="Pfam" id="PF05368"/>
    </source>
</evidence>